<name>A0A438F953_VITVI</name>
<sequence length="243" mass="27000">MSHSDFVSKLCDALHFDQNSIKLEFTVKFEPSCLLPLHDDATLLKMFRFNEMFCHVYVSSSSEVVEGCIAPNRCAEANILKHDSSRFENSIMGSGHTFPNAAKFRDAVYLMSIAARAVGDLNIIQVHTFHNHHNHSLEDVGACQPLVRPNQSSLLIDDVIRSTPDYQPRQFKMVATNPGSIVELGHSSDGHFEQLFVAHSVSIQGFAMGCWPIIAIDSVHMNGPYRGALFSATAYDANDAMFH</sequence>
<gene>
    <name evidence="1" type="ORF">CK203_072488</name>
</gene>
<protein>
    <submittedName>
        <fullName evidence="1">Uncharacterized protein</fullName>
    </submittedName>
</protein>
<dbReference type="Proteomes" id="UP000288805">
    <property type="component" value="Unassembled WGS sequence"/>
</dbReference>
<accession>A0A438F953</accession>
<dbReference type="AlphaFoldDB" id="A0A438F953"/>
<organism evidence="1 2">
    <name type="scientific">Vitis vinifera</name>
    <name type="common">Grape</name>
    <dbReference type="NCBI Taxonomy" id="29760"/>
    <lineage>
        <taxon>Eukaryota</taxon>
        <taxon>Viridiplantae</taxon>
        <taxon>Streptophyta</taxon>
        <taxon>Embryophyta</taxon>
        <taxon>Tracheophyta</taxon>
        <taxon>Spermatophyta</taxon>
        <taxon>Magnoliopsida</taxon>
        <taxon>eudicotyledons</taxon>
        <taxon>Gunneridae</taxon>
        <taxon>Pentapetalae</taxon>
        <taxon>rosids</taxon>
        <taxon>Vitales</taxon>
        <taxon>Vitaceae</taxon>
        <taxon>Viteae</taxon>
        <taxon>Vitis</taxon>
    </lineage>
</organism>
<dbReference type="EMBL" id="QGNW01001077">
    <property type="protein sequence ID" value="RVW56480.1"/>
    <property type="molecule type" value="Genomic_DNA"/>
</dbReference>
<reference evidence="1 2" key="1">
    <citation type="journal article" date="2018" name="PLoS Genet.">
        <title>Population sequencing reveals clonal diversity and ancestral inbreeding in the grapevine cultivar Chardonnay.</title>
        <authorList>
            <person name="Roach M.J."/>
            <person name="Johnson D.L."/>
            <person name="Bohlmann J."/>
            <person name="van Vuuren H.J."/>
            <person name="Jones S.J."/>
            <person name="Pretorius I.S."/>
            <person name="Schmidt S.A."/>
            <person name="Borneman A.R."/>
        </authorList>
    </citation>
    <scope>NUCLEOTIDE SEQUENCE [LARGE SCALE GENOMIC DNA]</scope>
    <source>
        <strain evidence="2">cv. Chardonnay</strain>
        <tissue evidence="1">Leaf</tissue>
    </source>
</reference>
<proteinExistence type="predicted"/>
<comment type="caution">
    <text evidence="1">The sequence shown here is derived from an EMBL/GenBank/DDBJ whole genome shotgun (WGS) entry which is preliminary data.</text>
</comment>
<evidence type="ECO:0000313" key="2">
    <source>
        <dbReference type="Proteomes" id="UP000288805"/>
    </source>
</evidence>
<evidence type="ECO:0000313" key="1">
    <source>
        <dbReference type="EMBL" id="RVW56480.1"/>
    </source>
</evidence>